<dbReference type="InterPro" id="IPR000515">
    <property type="entry name" value="MetI-like"/>
</dbReference>
<keyword evidence="11" id="KW-1185">Reference proteome</keyword>
<dbReference type="Gene3D" id="1.10.3720.10">
    <property type="entry name" value="MetI-like"/>
    <property type="match status" value="1"/>
</dbReference>
<keyword evidence="4 8" id="KW-1003">Cell membrane</keyword>
<evidence type="ECO:0000256" key="1">
    <source>
        <dbReference type="ARBA" id="ARBA00004651"/>
    </source>
</evidence>
<keyword evidence="6 8" id="KW-1133">Transmembrane helix</keyword>
<dbReference type="EMBL" id="FQZS01000005">
    <property type="protein sequence ID" value="SHI62830.1"/>
    <property type="molecule type" value="Genomic_DNA"/>
</dbReference>
<dbReference type="SUPFAM" id="SSF161098">
    <property type="entry name" value="MetI-like"/>
    <property type="match status" value="1"/>
</dbReference>
<dbReference type="STRING" id="1122184.SAMN02745176_00879"/>
<dbReference type="PANTHER" id="PTHR43470:SF3">
    <property type="entry name" value="PHOSPHATE TRANSPORT SYSTEM PERMEASE PROTEIN PSTA-RELATED"/>
    <property type="match status" value="1"/>
</dbReference>
<evidence type="ECO:0000256" key="6">
    <source>
        <dbReference type="ARBA" id="ARBA00022989"/>
    </source>
</evidence>
<keyword evidence="7 8" id="KW-0472">Membrane</keyword>
<comment type="similarity">
    <text evidence="2 8">Belongs to the binding-protein-dependent transport system permease family. CysTW subfamily.</text>
</comment>
<evidence type="ECO:0000256" key="3">
    <source>
        <dbReference type="ARBA" id="ARBA00022448"/>
    </source>
</evidence>
<evidence type="ECO:0000256" key="2">
    <source>
        <dbReference type="ARBA" id="ARBA00007069"/>
    </source>
</evidence>
<keyword evidence="3" id="KW-0813">Transport</keyword>
<evidence type="ECO:0000256" key="7">
    <source>
        <dbReference type="ARBA" id="ARBA00023136"/>
    </source>
</evidence>
<feature type="transmembrane region" description="Helical" evidence="8">
    <location>
        <begin position="254"/>
        <end position="275"/>
    </location>
</feature>
<feature type="transmembrane region" description="Helical" evidence="8">
    <location>
        <begin position="136"/>
        <end position="156"/>
    </location>
</feature>
<dbReference type="GO" id="GO:0035435">
    <property type="term" value="P:phosphate ion transmembrane transport"/>
    <property type="evidence" value="ECO:0007669"/>
    <property type="project" value="InterPro"/>
</dbReference>
<dbReference type="AlphaFoldDB" id="A0A1M6CPB7"/>
<feature type="transmembrane region" description="Helical" evidence="8">
    <location>
        <begin position="20"/>
        <end position="44"/>
    </location>
</feature>
<evidence type="ECO:0000256" key="8">
    <source>
        <dbReference type="RuleBase" id="RU363043"/>
    </source>
</evidence>
<reference evidence="10 11" key="1">
    <citation type="submission" date="2016-11" db="EMBL/GenBank/DDBJ databases">
        <authorList>
            <person name="Jaros S."/>
            <person name="Januszkiewicz K."/>
            <person name="Wedrychowicz H."/>
        </authorList>
    </citation>
    <scope>NUCLEOTIDE SEQUENCE [LARGE SCALE GENOMIC DNA]</scope>
    <source>
        <strain evidence="10 11">DSM 19022</strain>
    </source>
</reference>
<evidence type="ECO:0000256" key="5">
    <source>
        <dbReference type="ARBA" id="ARBA00022692"/>
    </source>
</evidence>
<evidence type="ECO:0000259" key="9">
    <source>
        <dbReference type="PROSITE" id="PS50928"/>
    </source>
</evidence>
<dbReference type="Proteomes" id="UP000184442">
    <property type="component" value="Unassembled WGS sequence"/>
</dbReference>
<evidence type="ECO:0000256" key="4">
    <source>
        <dbReference type="ARBA" id="ARBA00022475"/>
    </source>
</evidence>
<dbReference type="CDD" id="cd06261">
    <property type="entry name" value="TM_PBP2"/>
    <property type="match status" value="1"/>
</dbReference>
<organism evidence="10 11">
    <name type="scientific">Lutispora thermophila DSM 19022</name>
    <dbReference type="NCBI Taxonomy" id="1122184"/>
    <lineage>
        <taxon>Bacteria</taxon>
        <taxon>Bacillati</taxon>
        <taxon>Bacillota</taxon>
        <taxon>Clostridia</taxon>
        <taxon>Lutisporales</taxon>
        <taxon>Lutisporaceae</taxon>
        <taxon>Lutispora</taxon>
    </lineage>
</organism>
<name>A0A1M6CPB7_9FIRM</name>
<accession>A0A1M6CPB7</accession>
<proteinExistence type="inferred from homology"/>
<feature type="transmembrane region" description="Helical" evidence="8">
    <location>
        <begin position="64"/>
        <end position="94"/>
    </location>
</feature>
<protein>
    <recommendedName>
        <fullName evidence="8">Phosphate transport system permease protein PstA</fullName>
    </recommendedName>
</protein>
<dbReference type="PANTHER" id="PTHR43470">
    <property type="entry name" value="PHOSPHATE TRANSPORT SYSTEM PERMEASE PROTEIN PSTA-RELATED"/>
    <property type="match status" value="1"/>
</dbReference>
<sequence>MNDIKIITSSRIKERVAFFLLWIFSIFTAIILVLIVSDIIIKGAPHISLDFLLEEPRKMGKEGGVFSVIVSTIYIVVLSIIFAAPIGVAASVYLAEYAKESTMLNIIRFGTEALAGIPSIIYGLFGYSFFVFFLDLKYSILSGALTLTLMILPTIIKTSEEAIKAVPKSYREGSLALGATKLQTIRKIIIPDAIPGILTGLILGIGRVVGESAAVLYTAGSSLGIPDSIFRPGRTLSVHLYTLASEGISIENTYATAVILIALVFIINFSANTLINRIFIARRR</sequence>
<dbReference type="NCBIfam" id="TIGR00974">
    <property type="entry name" value="3a0107s02c"/>
    <property type="match status" value="1"/>
</dbReference>
<evidence type="ECO:0000313" key="11">
    <source>
        <dbReference type="Proteomes" id="UP000184442"/>
    </source>
</evidence>
<feature type="transmembrane region" description="Helical" evidence="8">
    <location>
        <begin position="106"/>
        <end position="130"/>
    </location>
</feature>
<keyword evidence="5 8" id="KW-0812">Transmembrane</keyword>
<dbReference type="PROSITE" id="PS50928">
    <property type="entry name" value="ABC_TM1"/>
    <property type="match status" value="1"/>
</dbReference>
<dbReference type="GO" id="GO:0005315">
    <property type="term" value="F:phosphate transmembrane transporter activity"/>
    <property type="evidence" value="ECO:0007669"/>
    <property type="project" value="InterPro"/>
</dbReference>
<dbReference type="InterPro" id="IPR005672">
    <property type="entry name" value="Phosphate_PstA"/>
</dbReference>
<dbReference type="Pfam" id="PF00528">
    <property type="entry name" value="BPD_transp_1"/>
    <property type="match status" value="1"/>
</dbReference>
<feature type="transmembrane region" description="Helical" evidence="8">
    <location>
        <begin position="188"/>
        <end position="209"/>
    </location>
</feature>
<gene>
    <name evidence="10" type="ORF">SAMN02745176_00879</name>
</gene>
<dbReference type="InterPro" id="IPR035906">
    <property type="entry name" value="MetI-like_sf"/>
</dbReference>
<feature type="domain" description="ABC transmembrane type-1" evidence="9">
    <location>
        <begin position="69"/>
        <end position="271"/>
    </location>
</feature>
<dbReference type="GO" id="GO:0005886">
    <property type="term" value="C:plasma membrane"/>
    <property type="evidence" value="ECO:0007669"/>
    <property type="project" value="UniProtKB-SubCell"/>
</dbReference>
<comment type="subcellular location">
    <subcellularLocation>
        <location evidence="1 8">Cell membrane</location>
        <topology evidence="1 8">Multi-pass membrane protein</topology>
    </subcellularLocation>
</comment>
<evidence type="ECO:0000313" key="10">
    <source>
        <dbReference type="EMBL" id="SHI62830.1"/>
    </source>
</evidence>